<dbReference type="InterPro" id="IPR019183">
    <property type="entry name" value="NAA25_NatB_aux_su"/>
</dbReference>
<gene>
    <name evidence="2" type="primary">arm1</name>
    <name evidence="2" type="ORF">LCER1_G001069</name>
</gene>
<dbReference type="GO" id="GO:0031416">
    <property type="term" value="C:NatB complex"/>
    <property type="evidence" value="ECO:0007669"/>
    <property type="project" value="TreeGrafter"/>
</dbReference>
<dbReference type="Proteomes" id="UP000481288">
    <property type="component" value="Unassembled WGS sequence"/>
</dbReference>
<dbReference type="OrthoDB" id="1874341at2759"/>
<dbReference type="Pfam" id="PF09797">
    <property type="entry name" value="NatB_MDM20"/>
    <property type="match status" value="1"/>
</dbReference>
<dbReference type="GO" id="GO:0016740">
    <property type="term" value="F:transferase activity"/>
    <property type="evidence" value="ECO:0007669"/>
    <property type="project" value="UniProtKB-KW"/>
</dbReference>
<dbReference type="AlphaFoldDB" id="A0A7D8YX62"/>
<name>A0A7D8YX62_9HELO</name>
<keyword evidence="2" id="KW-0808">Transferase</keyword>
<comment type="similarity">
    <text evidence="1">Belongs to the MDM20/NAA25 family.</text>
</comment>
<evidence type="ECO:0000256" key="1">
    <source>
        <dbReference type="ARBA" id="ARBA00006298"/>
    </source>
</evidence>
<sequence>MADQMLKDRQDAPIWNAIDASNFKQALKLVDKRLAKKRSDYLEALKIYIRSRSPLLAEKEAVLLHLDELAEKKKVIADLETVELYDEAFGEVFPGPQESWDKTIGELRWLCVKSQPKNEDLSLKCFQACLGKGDLEHAKQISNSLEKTFSNNHSYVFWNIASMFLYSISEKYPEKQRKLWGSLAFAQIGKLATATKQATDPKKLPSRSIQTPQELLLLHRITETLGKPEQRLEYLNDPTLGPESAVAKGEWQLWRFKLNLLENAAAWQELFETTKSLLKRARTKDESGQLSESGMSDWIVWEAFIRSAVELQDHEPKDAVIAEVEAHLVPACDIDKSWKRNASLALVKITFVSSSPFQGQPHDRIPVVIKYLQKYGSASTAYNDLRPFVEQLNVEGRKRLLELISKDAIFEDLKKEKDFKTANRITQLVNTYKLRYLLTSSLPEYEIREGAAYKSSRKDSGGQYSTSSLRQLAQDAAKLYLAAVDGGRAAWHLLPTDTHPADDLCLLSAMCLFKLALANTEDSEPISGAKASYILQATALLEYALTHSQPNFQMSLLLIRLYYYLGCGSMAMHAYQRLGLKEVQLDTLSYTLFDRISTFHPHPFSHSVLDSSSYRTPMESLQKQQKMYRNSRDQISKNIWLSYKHGSYNSIFEIKEVSDTLSRTLSAATSVVESQKISSLVPSKTGSGSSDGGFDILPPNPEALDVPFSDTNDYETFPNFECTQGPRFEELCRIVPASSDYRTRINFAAEKLTQLLQPIPDDKGGKTASQAALQSFLGSIPEKFPKPSSRNLLTEPEELSRQSYDAMDLIIQEVCDRERWSDQKFQEQLDSHNKELCERLEEQRSFVENIKAPVPALSSTLHALYTGYESGKTASKFSVYLSSKGKDIPESQAEANKKIAQVAQRLLQTVAEKSAAIKRVLDEGGLIDKMLDSVLQGPDGADASVLGKLRDSVDESHLELWAGDVVESWRDSVAGLSYLKA</sequence>
<dbReference type="PANTHER" id="PTHR22767">
    <property type="entry name" value="N-TERMINAL ACETYLTRANSFERASE-RELATED"/>
    <property type="match status" value="1"/>
</dbReference>
<comment type="caution">
    <text evidence="2">The sequence shown here is derived from an EMBL/GenBank/DDBJ whole genome shotgun (WGS) entry which is preliminary data.</text>
</comment>
<keyword evidence="3" id="KW-1185">Reference proteome</keyword>
<protein>
    <submittedName>
        <fullName evidence="2">N-terminal acetyltransferase B complex subunit arm1</fullName>
    </submittedName>
</protein>
<evidence type="ECO:0000313" key="3">
    <source>
        <dbReference type="Proteomes" id="UP000481288"/>
    </source>
</evidence>
<dbReference type="PANTHER" id="PTHR22767:SF3">
    <property type="entry name" value="N-ALPHA-ACETYLTRANSFERASE 25, NATB AUXILIARY SUBUNIT"/>
    <property type="match status" value="1"/>
</dbReference>
<reference evidence="2 3" key="1">
    <citation type="submission" date="2018-05" db="EMBL/GenBank/DDBJ databases">
        <title>Whole genome sequencing for identification of molecular markers to develop diagnostic detection tools for the regulated plant pathogen Lachnellula willkommii.</title>
        <authorList>
            <person name="Giroux E."/>
            <person name="Bilodeau G."/>
        </authorList>
    </citation>
    <scope>NUCLEOTIDE SEQUENCE [LARGE SCALE GENOMIC DNA]</scope>
    <source>
        <strain evidence="2 3">CBS 625.97</strain>
    </source>
</reference>
<organism evidence="2 3">
    <name type="scientific">Lachnellula cervina</name>
    <dbReference type="NCBI Taxonomy" id="1316786"/>
    <lineage>
        <taxon>Eukaryota</taxon>
        <taxon>Fungi</taxon>
        <taxon>Dikarya</taxon>
        <taxon>Ascomycota</taxon>
        <taxon>Pezizomycotina</taxon>
        <taxon>Leotiomycetes</taxon>
        <taxon>Helotiales</taxon>
        <taxon>Lachnaceae</taxon>
        <taxon>Lachnellula</taxon>
    </lineage>
</organism>
<proteinExistence type="inferred from homology"/>
<dbReference type="EMBL" id="QGMG01000063">
    <property type="protein sequence ID" value="TVY58003.1"/>
    <property type="molecule type" value="Genomic_DNA"/>
</dbReference>
<accession>A0A7D8YX62</accession>
<evidence type="ECO:0000313" key="2">
    <source>
        <dbReference type="EMBL" id="TVY58003.1"/>
    </source>
</evidence>